<dbReference type="EMBL" id="WNYA01007504">
    <property type="protein sequence ID" value="KAG8541465.1"/>
    <property type="molecule type" value="Genomic_DNA"/>
</dbReference>
<evidence type="ECO:0000313" key="2">
    <source>
        <dbReference type="EMBL" id="KAG8541465.1"/>
    </source>
</evidence>
<evidence type="ECO:0000313" key="3">
    <source>
        <dbReference type="Proteomes" id="UP000824782"/>
    </source>
</evidence>
<name>A0AAV6Z013_ENGPU</name>
<organism evidence="2 3">
    <name type="scientific">Engystomops pustulosus</name>
    <name type="common">Tungara frog</name>
    <name type="synonym">Physalaemus pustulosus</name>
    <dbReference type="NCBI Taxonomy" id="76066"/>
    <lineage>
        <taxon>Eukaryota</taxon>
        <taxon>Metazoa</taxon>
        <taxon>Chordata</taxon>
        <taxon>Craniata</taxon>
        <taxon>Vertebrata</taxon>
        <taxon>Euteleostomi</taxon>
        <taxon>Amphibia</taxon>
        <taxon>Batrachia</taxon>
        <taxon>Anura</taxon>
        <taxon>Neobatrachia</taxon>
        <taxon>Hyloidea</taxon>
        <taxon>Leptodactylidae</taxon>
        <taxon>Leiuperinae</taxon>
        <taxon>Engystomops</taxon>
    </lineage>
</organism>
<proteinExistence type="predicted"/>
<dbReference type="Proteomes" id="UP000824782">
    <property type="component" value="Unassembled WGS sequence"/>
</dbReference>
<comment type="caution">
    <text evidence="2">The sequence shown here is derived from an EMBL/GenBank/DDBJ whole genome shotgun (WGS) entry which is preliminary data.</text>
</comment>
<feature type="region of interest" description="Disordered" evidence="1">
    <location>
        <begin position="128"/>
        <end position="153"/>
    </location>
</feature>
<accession>A0AAV6Z013</accession>
<sequence length="153" mass="17383">MGGNFSESLDSADYKIRLQDRISPFPPSKLPDFSQIYQDSKSSVMGQHSAAVSHECDCPSTEVRRRERILLPSIFSKKTERHVPFNYKSKKIEQIYSNQTFQDGVNKIYSTSHRSKLFSMYSGSQRRVLSRPNFPKPSEISEVCGSIPSGENP</sequence>
<evidence type="ECO:0000256" key="1">
    <source>
        <dbReference type="SAM" id="MobiDB-lite"/>
    </source>
</evidence>
<gene>
    <name evidence="2" type="ORF">GDO81_028993</name>
</gene>
<reference evidence="2" key="1">
    <citation type="thesis" date="2020" institute="ProQuest LLC" country="789 East Eisenhower Parkway, Ann Arbor, MI, USA">
        <title>Comparative Genomics and Chromosome Evolution.</title>
        <authorList>
            <person name="Mudd A.B."/>
        </authorList>
    </citation>
    <scope>NUCLEOTIDE SEQUENCE</scope>
    <source>
        <strain evidence="2">237g6f4</strain>
        <tissue evidence="2">Blood</tissue>
    </source>
</reference>
<keyword evidence="3" id="KW-1185">Reference proteome</keyword>
<dbReference type="AlphaFoldDB" id="A0AAV6Z013"/>
<protein>
    <submittedName>
        <fullName evidence="2">Uncharacterized protein</fullName>
    </submittedName>
</protein>